<dbReference type="Proteomes" id="UP000028500">
    <property type="component" value="Unassembled WGS sequence"/>
</dbReference>
<reference evidence="1" key="1">
    <citation type="submission" date="2013-07" db="EMBL/GenBank/DDBJ databases">
        <title>Sub-species coevolution in mutualistic symbiosis.</title>
        <authorList>
            <person name="Murfin K."/>
            <person name="Klassen J."/>
            <person name="Lee M."/>
            <person name="Forst S."/>
            <person name="Stock P."/>
            <person name="Goodrich-Blair H."/>
        </authorList>
    </citation>
    <scope>NUCLEOTIDE SEQUENCE [LARGE SCALE GENOMIC DNA]</scope>
    <source>
        <strain evidence="1">Kraussei Quebec</strain>
    </source>
</reference>
<organism evidence="1 2">
    <name type="scientific">Xenorhabdus bovienii str. kraussei Quebec</name>
    <dbReference type="NCBI Taxonomy" id="1398203"/>
    <lineage>
        <taxon>Bacteria</taxon>
        <taxon>Pseudomonadati</taxon>
        <taxon>Pseudomonadota</taxon>
        <taxon>Gammaproteobacteria</taxon>
        <taxon>Enterobacterales</taxon>
        <taxon>Morganellaceae</taxon>
        <taxon>Xenorhabdus</taxon>
    </lineage>
</organism>
<name>A0A077PL97_XENBV</name>
<dbReference type="EMBL" id="CBSY010000229">
    <property type="protein sequence ID" value="CDH21387.1"/>
    <property type="molecule type" value="Genomic_DNA"/>
</dbReference>
<accession>A0A077PL97</accession>
<evidence type="ECO:0000313" key="1">
    <source>
        <dbReference type="EMBL" id="CDH21387.1"/>
    </source>
</evidence>
<evidence type="ECO:0000313" key="2">
    <source>
        <dbReference type="Proteomes" id="UP000028500"/>
    </source>
</evidence>
<gene>
    <name evidence="1" type="ORF">XBKQ1_400016</name>
</gene>
<sequence>MNVGFFLYLTQLSYHSKILNFKIKFTIFYISSLQLDYKKH</sequence>
<protein>
    <submittedName>
        <fullName evidence="1">Uncharacterized protein</fullName>
    </submittedName>
</protein>
<comment type="caution">
    <text evidence="1">The sequence shown here is derived from an EMBL/GenBank/DDBJ whole genome shotgun (WGS) entry which is preliminary data.</text>
</comment>
<keyword evidence="2" id="KW-1185">Reference proteome</keyword>
<dbReference type="AlphaFoldDB" id="A0A077PL97"/>
<proteinExistence type="predicted"/>
<dbReference type="HOGENOM" id="CLU_212870_0_0_6"/>